<dbReference type="Proteomes" id="UP000034810">
    <property type="component" value="Unassembled WGS sequence"/>
</dbReference>
<dbReference type="PATRIC" id="fig|1619011.3.peg.465"/>
<dbReference type="GO" id="GO:0003747">
    <property type="term" value="F:translation release factor activity"/>
    <property type="evidence" value="ECO:0007669"/>
    <property type="project" value="InterPro"/>
</dbReference>
<dbReference type="PROSITE" id="PS00745">
    <property type="entry name" value="RF_PROK_I"/>
    <property type="match status" value="1"/>
</dbReference>
<dbReference type="InterPro" id="IPR045853">
    <property type="entry name" value="Pep_chain_release_fac_I_sf"/>
</dbReference>
<dbReference type="Gene3D" id="3.30.160.20">
    <property type="match status" value="1"/>
</dbReference>
<dbReference type="AlphaFoldDB" id="A0A0G1C9N0"/>
<dbReference type="Pfam" id="PF00472">
    <property type="entry name" value="RF-1"/>
    <property type="match status" value="1"/>
</dbReference>
<sequence>MGELQALISVFQTVQENLSRLNANSGEIDEKTIGQSEKMIRQLEIKRLFSGKWDKNNAVVSIYAGAGGQDAADWVHMLYLMYKAYAQKKEWKIDVIDSAEESSEGRTGRVPLKNITFEIKGGYAFGYLKKESGVHRLVRVSPFSAQQLRHTSFALVEVLPEIEGKLLDIKERDIKVEFFRSSGPGGQNVNKVETAVRIVHLPTGLVSSSQVERSQSQNREKALRILEAKLLRLMEKERVEQLDNLKTKIKPEWGSQIRSYVLNPYKLVKDHRTDYETTQVEKVLEEGDLDGFIETELTRNV</sequence>
<dbReference type="Pfam" id="PF03462">
    <property type="entry name" value="PCRF"/>
    <property type="match status" value="1"/>
</dbReference>
<accession>A0A0G1C9N0</accession>
<evidence type="ECO:0000259" key="3">
    <source>
        <dbReference type="PROSITE" id="PS00745"/>
    </source>
</evidence>
<dbReference type="SMART" id="SM00937">
    <property type="entry name" value="PCRF"/>
    <property type="match status" value="1"/>
</dbReference>
<comment type="similarity">
    <text evidence="1">Belongs to the prokaryotic/mitochondrial release factor family.</text>
</comment>
<dbReference type="PANTHER" id="PTHR43116:SF3">
    <property type="entry name" value="CLASS I PEPTIDE CHAIN RELEASE FACTOR"/>
    <property type="match status" value="1"/>
</dbReference>
<feature type="domain" description="Prokaryotic-type class I peptide chain release factors" evidence="3">
    <location>
        <begin position="180"/>
        <end position="196"/>
    </location>
</feature>
<dbReference type="InterPro" id="IPR000352">
    <property type="entry name" value="Pep_chain_release_fac_I"/>
</dbReference>
<reference evidence="4 5" key="1">
    <citation type="journal article" date="2015" name="Nature">
        <title>rRNA introns, odd ribosomes, and small enigmatic genomes across a large radiation of phyla.</title>
        <authorList>
            <person name="Brown C.T."/>
            <person name="Hug L.A."/>
            <person name="Thomas B.C."/>
            <person name="Sharon I."/>
            <person name="Castelle C.J."/>
            <person name="Singh A."/>
            <person name="Wilkins M.J."/>
            <person name="Williams K.H."/>
            <person name="Banfield J.F."/>
        </authorList>
    </citation>
    <scope>NUCLEOTIDE SEQUENCE [LARGE SCALE GENOMIC DNA]</scope>
</reference>
<dbReference type="Gene3D" id="3.30.70.1660">
    <property type="match status" value="1"/>
</dbReference>
<gene>
    <name evidence="4" type="ORF">UV58_C0011G0011</name>
</gene>
<comment type="caution">
    <text evidence="4">The sequence shown here is derived from an EMBL/GenBank/DDBJ whole genome shotgun (WGS) entry which is preliminary data.</text>
</comment>
<evidence type="ECO:0000313" key="4">
    <source>
        <dbReference type="EMBL" id="KKS82257.1"/>
    </source>
</evidence>
<protein>
    <submittedName>
        <fullName evidence="4">Peptide chain release factor 2</fullName>
    </submittedName>
</protein>
<dbReference type="PANTHER" id="PTHR43116">
    <property type="entry name" value="PEPTIDE CHAIN RELEASE FACTOR 2"/>
    <property type="match status" value="1"/>
</dbReference>
<dbReference type="SUPFAM" id="SSF75620">
    <property type="entry name" value="Release factor"/>
    <property type="match status" value="1"/>
</dbReference>
<name>A0A0G1C9N0_9BACT</name>
<keyword evidence="2" id="KW-0488">Methylation</keyword>
<organism evidence="4 5">
    <name type="scientific">Candidatus Wolfebacteria bacterium GW2011_GWC1_43_10</name>
    <dbReference type="NCBI Taxonomy" id="1619011"/>
    <lineage>
        <taxon>Bacteria</taxon>
        <taxon>Candidatus Wolfeibacteriota</taxon>
    </lineage>
</organism>
<dbReference type="InterPro" id="IPR005139">
    <property type="entry name" value="PCRF"/>
</dbReference>
<dbReference type="EMBL" id="LCFA01000011">
    <property type="protein sequence ID" value="KKS82257.1"/>
    <property type="molecule type" value="Genomic_DNA"/>
</dbReference>
<evidence type="ECO:0000256" key="2">
    <source>
        <dbReference type="ARBA" id="ARBA00022481"/>
    </source>
</evidence>
<dbReference type="GO" id="GO:0005737">
    <property type="term" value="C:cytoplasm"/>
    <property type="evidence" value="ECO:0007669"/>
    <property type="project" value="UniProtKB-ARBA"/>
</dbReference>
<evidence type="ECO:0000256" key="1">
    <source>
        <dbReference type="ARBA" id="ARBA00010835"/>
    </source>
</evidence>
<evidence type="ECO:0000313" key="5">
    <source>
        <dbReference type="Proteomes" id="UP000034810"/>
    </source>
</evidence>
<proteinExistence type="inferred from homology"/>